<dbReference type="AlphaFoldDB" id="A0A7V8J5N7"/>
<evidence type="ECO:0000313" key="1">
    <source>
        <dbReference type="EMBL" id="KAF0255725.1"/>
    </source>
</evidence>
<name>A0A7V8J5N7_PSEPU</name>
<reference evidence="1 2" key="1">
    <citation type="submission" date="2019-12" db="EMBL/GenBank/DDBJ databases">
        <authorList>
            <person name="Woiski C."/>
        </authorList>
    </citation>
    <scope>NUCLEOTIDE SEQUENCE [LARGE SCALE GENOMIC DNA]</scope>
    <source>
        <strain evidence="1 2">BOE100</strain>
    </source>
</reference>
<organism evidence="1 2">
    <name type="scientific">Pseudomonas putida</name>
    <name type="common">Arthrobacter siderocapsulatus</name>
    <dbReference type="NCBI Taxonomy" id="303"/>
    <lineage>
        <taxon>Bacteria</taxon>
        <taxon>Pseudomonadati</taxon>
        <taxon>Pseudomonadota</taxon>
        <taxon>Gammaproteobacteria</taxon>
        <taxon>Pseudomonadales</taxon>
        <taxon>Pseudomonadaceae</taxon>
        <taxon>Pseudomonas</taxon>
    </lineage>
</organism>
<gene>
    <name evidence="1" type="ORF">GN299_06440</name>
</gene>
<proteinExistence type="predicted"/>
<accession>A0A7V8J5N7</accession>
<evidence type="ECO:0000313" key="2">
    <source>
        <dbReference type="Proteomes" id="UP000442695"/>
    </source>
</evidence>
<protein>
    <submittedName>
        <fullName evidence="1">Uncharacterized protein</fullName>
    </submittedName>
</protein>
<sequence length="85" mass="9546">MKRSLPPPPVSLPSQALQIMWERVLHSIGEDLKPSVIEHHVARAGGVALALEAAELITAEQHRAMSKQIRWAERTSYQRLADQIE</sequence>
<dbReference type="RefSeq" id="WP_156858618.1">
    <property type="nucleotide sequence ID" value="NZ_WOWR01000005.1"/>
</dbReference>
<dbReference type="EMBL" id="WOWR01000005">
    <property type="protein sequence ID" value="KAF0255725.1"/>
    <property type="molecule type" value="Genomic_DNA"/>
</dbReference>
<comment type="caution">
    <text evidence="1">The sequence shown here is derived from an EMBL/GenBank/DDBJ whole genome shotgun (WGS) entry which is preliminary data.</text>
</comment>
<dbReference type="Proteomes" id="UP000442695">
    <property type="component" value="Unassembled WGS sequence"/>
</dbReference>